<feature type="region of interest" description="Disordered" evidence="1">
    <location>
        <begin position="89"/>
        <end position="110"/>
    </location>
</feature>
<dbReference type="AlphaFoldDB" id="Q8L121"/>
<dbReference type="InterPro" id="IPR029062">
    <property type="entry name" value="Class_I_gatase-like"/>
</dbReference>
<evidence type="ECO:0000256" key="1">
    <source>
        <dbReference type="SAM" id="MobiDB-lite"/>
    </source>
</evidence>
<protein>
    <submittedName>
        <fullName evidence="2">Homologous to N terminal region of thuA gene of Sinorhizobium meliloti</fullName>
    </submittedName>
</protein>
<organism evidence="2">
    <name type="scientific">Agrobacterium tumefaciens</name>
    <dbReference type="NCBI Taxonomy" id="358"/>
    <lineage>
        <taxon>Bacteria</taxon>
        <taxon>Pseudomonadati</taxon>
        <taxon>Pseudomonadota</taxon>
        <taxon>Alphaproteobacteria</taxon>
        <taxon>Hyphomicrobiales</taxon>
        <taxon>Rhizobiaceae</taxon>
        <taxon>Rhizobium/Agrobacterium group</taxon>
        <taxon>Agrobacterium</taxon>
        <taxon>Agrobacterium tumefaciens complex</taxon>
    </lineage>
</organism>
<evidence type="ECO:0000313" key="2">
    <source>
        <dbReference type="EMBL" id="BAB96543.1"/>
    </source>
</evidence>
<proteinExistence type="predicted"/>
<dbReference type="EMBL" id="AB074877">
    <property type="protein sequence ID" value="BAB96543.1"/>
    <property type="molecule type" value="Genomic_DNA"/>
</dbReference>
<accession>Q8L121</accession>
<dbReference type="Gene3D" id="3.40.50.880">
    <property type="match status" value="1"/>
</dbReference>
<reference evidence="2" key="3">
    <citation type="journal article" date="2003" name="J. Bacteriol.">
        <title>Structural and functional analysis of a putative gene cluster for palatinose transport on the linear chromosome of Agrobacterium tumefaciens MAFF301001.</title>
        <authorList>
            <person name="De Costa D.M."/>
            <person name="Suzuki K."/>
            <person name="Yoshida K."/>
        </authorList>
    </citation>
    <scope>NUCLEOTIDE SEQUENCE</scope>
    <source>
        <strain evidence="2">MAFF301001</strain>
    </source>
</reference>
<dbReference type="SUPFAM" id="SSF52317">
    <property type="entry name" value="Class I glutamine amidotransferase-like"/>
    <property type="match status" value="1"/>
</dbReference>
<name>Q8L121_AGRTU</name>
<feature type="compositionally biased region" description="Polar residues" evidence="1">
    <location>
        <begin position="95"/>
        <end position="110"/>
    </location>
</feature>
<reference evidence="2" key="1">
    <citation type="journal article" date="2001" name="DNA Res.">
        <title>Genome analysis of Agrobacterium tumefaciens: construction of physical maps for linear and circular chromosomal DNAs, determination of copy number ratio and mapping of chromosomal virulence genes.</title>
        <authorList>
            <person name="Suzuki K."/>
            <person name="Iwata K."/>
            <person name="Yoshida K."/>
        </authorList>
    </citation>
    <scope>NUCLEOTIDE SEQUENCE</scope>
    <source>
        <strain evidence="2">MAFF301001</strain>
    </source>
</reference>
<sequence>MTINTVVWGENIHEHINETVRSIYPDGMHNTIADALNTNPEISATTATLQEPEHGLSQERLDKTTFWSGGATRTTVRFRMKSSSALPSVSGKAWASSSCIPATSPSLSSD</sequence>
<reference evidence="2" key="2">
    <citation type="journal article" date="2001" name="Genes Genet. Syst.">
        <title>Genome analysis of Agrobacterium tumefaciens: linkage map and genetic features of the left region of the linear chromosome.</title>
        <authorList>
            <person name="De Costa D.M."/>
            <person name="Suzuki K."/>
            <person name="Satou M."/>
            <person name="Yoshida K."/>
        </authorList>
    </citation>
    <scope>NUCLEOTIDE SEQUENCE</scope>
    <source>
        <strain evidence="2">MAFF301001</strain>
    </source>
</reference>